<dbReference type="RefSeq" id="XP_066007918.1">
    <property type="nucleotide sequence ID" value="XM_066152727.1"/>
</dbReference>
<sequence>MTTSRAFLLTFHPPKLEAHFFPSTENLKTPTMDSSFNINRRNSAWSQKLSVGMFSQDQLSRCLQRMGDGSLEIESRKGSLIIRSQRSLSPDEVRSLHRNFGSAPTSRTPSL</sequence>
<dbReference type="GeneID" id="43614297"/>
<dbReference type="AlphaFoldDB" id="A0A7J6IQ71"/>
<reference evidence="2 3" key="1">
    <citation type="submission" date="2012-08" db="EMBL/GenBank/DDBJ databases">
        <authorList>
            <person name="Gan P.H.P."/>
            <person name="Ikeda K."/>
            <person name="Irieda H."/>
            <person name="Narusaka M."/>
            <person name="O'Connell R.J."/>
            <person name="Narusaka Y."/>
            <person name="Takano Y."/>
            <person name="Kubo Y."/>
            <person name="Shirasu K."/>
        </authorList>
    </citation>
    <scope>NUCLEOTIDE SEQUENCE [LARGE SCALE GENOMIC DNA]</scope>
    <source>
        <strain evidence="2 3">Nara gc5</strain>
    </source>
</reference>
<keyword evidence="3" id="KW-1185">Reference proteome</keyword>
<dbReference type="Proteomes" id="UP000011096">
    <property type="component" value="Unassembled WGS sequence"/>
</dbReference>
<comment type="caution">
    <text evidence="2">The sequence shown here is derived from an EMBL/GenBank/DDBJ whole genome shotgun (WGS) entry which is preliminary data.</text>
</comment>
<feature type="compositionally biased region" description="Polar residues" evidence="1">
    <location>
        <begin position="102"/>
        <end position="111"/>
    </location>
</feature>
<name>A0A7J6IQ71_COLFN</name>
<protein>
    <submittedName>
        <fullName evidence="2">Uncharacterized protein</fullName>
    </submittedName>
</protein>
<proteinExistence type="predicted"/>
<reference evidence="2 3" key="2">
    <citation type="submission" date="2020-04" db="EMBL/GenBank/DDBJ databases">
        <title>Genome sequencing and assembly of multiple isolates from the Colletotrichum gloeosporioides species complex.</title>
        <authorList>
            <person name="Gan P."/>
            <person name="Shirasu K."/>
        </authorList>
    </citation>
    <scope>NUCLEOTIDE SEQUENCE [LARGE SCALE GENOMIC DNA]</scope>
    <source>
        <strain evidence="2 3">Nara gc5</strain>
    </source>
</reference>
<evidence type="ECO:0000256" key="1">
    <source>
        <dbReference type="SAM" id="MobiDB-lite"/>
    </source>
</evidence>
<organism evidence="2 3">
    <name type="scientific">Colletotrichum fructicola (strain Nara gc5)</name>
    <name type="common">Anthracnose fungus</name>
    <name type="synonym">Colletotrichum gloeosporioides (strain Nara gc5)</name>
    <dbReference type="NCBI Taxonomy" id="1213859"/>
    <lineage>
        <taxon>Eukaryota</taxon>
        <taxon>Fungi</taxon>
        <taxon>Dikarya</taxon>
        <taxon>Ascomycota</taxon>
        <taxon>Pezizomycotina</taxon>
        <taxon>Sordariomycetes</taxon>
        <taxon>Hypocreomycetidae</taxon>
        <taxon>Glomerellales</taxon>
        <taxon>Glomerellaceae</taxon>
        <taxon>Colletotrichum</taxon>
        <taxon>Colletotrichum gloeosporioides species complex</taxon>
    </lineage>
</organism>
<feature type="region of interest" description="Disordered" evidence="1">
    <location>
        <begin position="92"/>
        <end position="111"/>
    </location>
</feature>
<gene>
    <name evidence="2" type="ORF">CGGC5_v012647</name>
</gene>
<dbReference type="EMBL" id="ANPB02000007">
    <property type="protein sequence ID" value="KAF4479054.1"/>
    <property type="molecule type" value="Genomic_DNA"/>
</dbReference>
<evidence type="ECO:0000313" key="2">
    <source>
        <dbReference type="EMBL" id="KAF4479054.1"/>
    </source>
</evidence>
<accession>A0A7J6IQ71</accession>
<evidence type="ECO:0000313" key="3">
    <source>
        <dbReference type="Proteomes" id="UP000011096"/>
    </source>
</evidence>
<dbReference type="InParanoid" id="A0A7J6IQ71"/>